<dbReference type="GO" id="GO:0047617">
    <property type="term" value="F:fatty acyl-CoA hydrolase activity"/>
    <property type="evidence" value="ECO:0007669"/>
    <property type="project" value="InterPro"/>
</dbReference>
<reference evidence="6" key="1">
    <citation type="submission" date="2022-11" db="UniProtKB">
        <authorList>
            <consortium name="WormBaseParasite"/>
        </authorList>
    </citation>
    <scope>IDENTIFICATION</scope>
</reference>
<feature type="domain" description="Acyl-CoA thioesterase-like N-terminal HotDog" evidence="3">
    <location>
        <begin position="56"/>
        <end position="129"/>
    </location>
</feature>
<protein>
    <submittedName>
        <fullName evidence="6">Acyl-CoA thioesterase 8</fullName>
    </submittedName>
</protein>
<dbReference type="InterPro" id="IPR029069">
    <property type="entry name" value="HotDog_dom_sf"/>
</dbReference>
<dbReference type="Gene3D" id="2.40.160.210">
    <property type="entry name" value="Acyl-CoA thioesterase, double hotdog domain"/>
    <property type="match status" value="1"/>
</dbReference>
<keyword evidence="5" id="KW-1185">Reference proteome</keyword>
<dbReference type="GO" id="GO:0006637">
    <property type="term" value="P:acyl-CoA metabolic process"/>
    <property type="evidence" value="ECO:0007669"/>
    <property type="project" value="InterPro"/>
</dbReference>
<dbReference type="Pfam" id="PF20789">
    <property type="entry name" value="4HBT_3C"/>
    <property type="match status" value="1"/>
</dbReference>
<evidence type="ECO:0000313" key="6">
    <source>
        <dbReference type="WBParaSite" id="PSAMB.scaffold4337size14973.g24035.t1"/>
    </source>
</evidence>
<dbReference type="InterPro" id="IPR049450">
    <property type="entry name" value="ACOT8-like_C"/>
</dbReference>
<organism evidence="5 6">
    <name type="scientific">Plectus sambesii</name>
    <dbReference type="NCBI Taxonomy" id="2011161"/>
    <lineage>
        <taxon>Eukaryota</taxon>
        <taxon>Metazoa</taxon>
        <taxon>Ecdysozoa</taxon>
        <taxon>Nematoda</taxon>
        <taxon>Chromadorea</taxon>
        <taxon>Plectida</taxon>
        <taxon>Plectina</taxon>
        <taxon>Plectoidea</taxon>
        <taxon>Plectidae</taxon>
        <taxon>Plectus</taxon>
    </lineage>
</organism>
<accession>A0A914WKZ6</accession>
<dbReference type="SUPFAM" id="SSF54637">
    <property type="entry name" value="Thioesterase/thiol ester dehydrase-isomerase"/>
    <property type="match status" value="2"/>
</dbReference>
<feature type="domain" description="Acyl-CoA thioesterase-like C-terminal" evidence="4">
    <location>
        <begin position="191"/>
        <end position="314"/>
    </location>
</feature>
<dbReference type="InterPro" id="IPR042171">
    <property type="entry name" value="Acyl-CoA_hotdog"/>
</dbReference>
<keyword evidence="2" id="KW-0378">Hydrolase</keyword>
<proteinExistence type="inferred from homology"/>
<dbReference type="CDD" id="cd03445">
    <property type="entry name" value="Thioesterase_II_repeat2"/>
    <property type="match status" value="1"/>
</dbReference>
<dbReference type="Pfam" id="PF13622">
    <property type="entry name" value="4HBT_3"/>
    <property type="match status" value="1"/>
</dbReference>
<dbReference type="PANTHER" id="PTHR11066">
    <property type="entry name" value="ACYL-COA THIOESTERASE"/>
    <property type="match status" value="1"/>
</dbReference>
<dbReference type="WBParaSite" id="PSAMB.scaffold4337size14973.g24035.t1">
    <property type="protein sequence ID" value="PSAMB.scaffold4337size14973.g24035.t1"/>
    <property type="gene ID" value="PSAMB.scaffold4337size14973.g24035"/>
</dbReference>
<evidence type="ECO:0000256" key="2">
    <source>
        <dbReference type="ARBA" id="ARBA00022801"/>
    </source>
</evidence>
<dbReference type="Proteomes" id="UP000887566">
    <property type="component" value="Unplaced"/>
</dbReference>
<dbReference type="InterPro" id="IPR049449">
    <property type="entry name" value="TesB_ACOT8-like_N"/>
</dbReference>
<evidence type="ECO:0000259" key="4">
    <source>
        <dbReference type="Pfam" id="PF20789"/>
    </source>
</evidence>
<evidence type="ECO:0000259" key="3">
    <source>
        <dbReference type="Pfam" id="PF13622"/>
    </source>
</evidence>
<dbReference type="GO" id="GO:0009062">
    <property type="term" value="P:fatty acid catabolic process"/>
    <property type="evidence" value="ECO:0007669"/>
    <property type="project" value="TreeGrafter"/>
</dbReference>
<evidence type="ECO:0000313" key="5">
    <source>
        <dbReference type="Proteomes" id="UP000887566"/>
    </source>
</evidence>
<dbReference type="CDD" id="cd03444">
    <property type="entry name" value="Thioesterase_II_repeat1"/>
    <property type="match status" value="1"/>
</dbReference>
<dbReference type="PANTHER" id="PTHR11066:SF34">
    <property type="entry name" value="ACYL-COENZYME A THIOESTERASE 8"/>
    <property type="match status" value="1"/>
</dbReference>
<evidence type="ECO:0000256" key="1">
    <source>
        <dbReference type="ARBA" id="ARBA00006538"/>
    </source>
</evidence>
<dbReference type="InterPro" id="IPR003703">
    <property type="entry name" value="Acyl_CoA_thio"/>
</dbReference>
<name>A0A914WKZ6_9BILA</name>
<dbReference type="GO" id="GO:0005782">
    <property type="term" value="C:peroxisomal matrix"/>
    <property type="evidence" value="ECO:0007669"/>
    <property type="project" value="UniProtKB-SubCell"/>
</dbReference>
<sequence length="318" mass="35785">MHFVLSVVFGSHPSETTMAQSNNLDFFELCSDLQTIDSCTFRASSKHMGGFHRRTRLFGGQIVAQALQAAIRTAPLSTPLHIHVRFVRPGSVDAPVRYEIDKEHLSVNLRCVEVKQDGRIIATCRVVFGTGNRYHNLSSGHPSMKRALTEMPPNTLLNLEQLIERYTKNESLSDSSKKAIIERLRSDIGPFEFRPTDPDQFALFQRTRPTLSVWARWRYLLSDDTPPLFIALLLTDYAMIHVARIELLASGRTFGTAASLCHSVWLHSDDFHADGWLLLRIECNALADDRGLVRATMFTEAGCVVVTAVQECLMRAKI</sequence>
<dbReference type="AlphaFoldDB" id="A0A914WKZ6"/>
<comment type="similarity">
    <text evidence="1">Belongs to the C/M/P thioester hydrolase family.</text>
</comment>